<dbReference type="Pfam" id="PF03446">
    <property type="entry name" value="NAD_binding_2"/>
    <property type="match status" value="1"/>
</dbReference>
<feature type="transmembrane region" description="Helical" evidence="6">
    <location>
        <begin position="566"/>
        <end position="584"/>
    </location>
</feature>
<dbReference type="Proteomes" id="UP000815698">
    <property type="component" value="Chromosome"/>
</dbReference>
<dbReference type="CDD" id="cd17324">
    <property type="entry name" value="MFS_NepI_like"/>
    <property type="match status" value="1"/>
</dbReference>
<dbReference type="PANTHER" id="PTHR43124:SF3">
    <property type="entry name" value="CHLORAMPHENICOL EFFLUX PUMP RV0191"/>
    <property type="match status" value="1"/>
</dbReference>
<dbReference type="InterPro" id="IPR036259">
    <property type="entry name" value="MFS_trans_sf"/>
</dbReference>
<reference evidence="8 9" key="1">
    <citation type="journal article" date="2016" name="Int. J. Syst. Evol. Microbiol.">
        <title>Dermabacter jinjuensis sp. nov., a novel species of the genus Dermabacter isolated from a clinical specimen.</title>
        <authorList>
            <person name="Park Y.K."/>
            <person name="Lee K.M."/>
            <person name="Lee W.K."/>
            <person name="Cho M.J."/>
            <person name="Lee H.S."/>
            <person name="Cho Y.G."/>
            <person name="Lee Y.C."/>
            <person name="Lee W.K."/>
            <person name="Seong W.K."/>
            <person name="Hwang K.J."/>
        </authorList>
    </citation>
    <scope>NUCLEOTIDE SEQUENCE [LARGE SCALE GENOMIC DNA]</scope>
    <source>
        <strain evidence="8 9">32T</strain>
    </source>
</reference>
<dbReference type="PROSITE" id="PS50850">
    <property type="entry name" value="MFS"/>
    <property type="match status" value="1"/>
</dbReference>
<evidence type="ECO:0000256" key="2">
    <source>
        <dbReference type="ARBA" id="ARBA00022475"/>
    </source>
</evidence>
<dbReference type="InterPro" id="IPR011701">
    <property type="entry name" value="MFS"/>
</dbReference>
<feature type="transmembrane region" description="Helical" evidence="6">
    <location>
        <begin position="654"/>
        <end position="678"/>
    </location>
</feature>
<dbReference type="Pfam" id="PF07690">
    <property type="entry name" value="MFS_1"/>
    <property type="match status" value="1"/>
</dbReference>
<sequence>MDVTVVGTGAMGAPIASHLIEAGYDVGVWNRNLARSERLLGLGASAAPGPEGGFGSALVLSVLPDDAAVREVFVESSALSAMQPGSVHVNLATISPSLAAEAARLHNAAGSEYVAAPMFGGVPVAEAGRLNVVIAGRVEAVELARPYLREFSAALWPVGDDPAQANVLKVAGQVLIASAIQAMAEAVSIVERSGGDAHRAIEVLTSTITPGPVYSMYGALIADACYEPARFTPILGHKDVDLARHLADAVGLRLPLGDLLSELLSEAIASGHAARDWAVLADMQRRRAGADVTMSRSSVGSHGRLPWAALLALSASGFLAIFTETIPAGLLPDLARGLGVSESAAGQLVTAYAMGAVVAAIPLVAWTQQVSRKKVLLVAVGTLGAFNLVTAVAPWFPAILAARFVAGASAALVWGVLAGYARGLVSPDLQGRALAVTGLGQPIALAGGVPLGSFAASVMDWQWVFVAISIISAGLAVWIVAVVPDVPGTALRRRAPLRKVVRLPGVRVVLGVTGCWILAHNMLYTYVAPLLNQTGLRLDVGLAVFGVASMVGIGLVGVVIDRALRLVTLACIATMGVATAGWVAPEAGVVLAVVLVVAWGLGFGGAPVLLQTALADRAGVHTDAAQSVFVTVFNLAVAGGGFVGGLILSAAGPVGIATSSAGLCVVAVVAVSIARWAFPPGRRHDGDSPVGTAECSAHCD</sequence>
<feature type="transmembrane region" description="Helical" evidence="6">
    <location>
        <begin position="402"/>
        <end position="421"/>
    </location>
</feature>
<keyword evidence="3 6" id="KW-0812">Transmembrane</keyword>
<feature type="transmembrane region" description="Helical" evidence="6">
    <location>
        <begin position="627"/>
        <end position="648"/>
    </location>
</feature>
<evidence type="ECO:0000259" key="7">
    <source>
        <dbReference type="PROSITE" id="PS50850"/>
    </source>
</evidence>
<feature type="transmembrane region" description="Helical" evidence="6">
    <location>
        <begin position="505"/>
        <end position="528"/>
    </location>
</feature>
<dbReference type="InterPro" id="IPR013328">
    <property type="entry name" value="6PGD_dom2"/>
</dbReference>
<protein>
    <recommendedName>
        <fullName evidence="7">Major facilitator superfamily (MFS) profile domain-containing protein</fullName>
    </recommendedName>
</protein>
<dbReference type="InterPro" id="IPR006115">
    <property type="entry name" value="6PGDH_NADP-bd"/>
</dbReference>
<dbReference type="InterPro" id="IPR036291">
    <property type="entry name" value="NAD(P)-bd_dom_sf"/>
</dbReference>
<feature type="transmembrane region" description="Helical" evidence="6">
    <location>
        <begin position="305"/>
        <end position="323"/>
    </location>
</feature>
<evidence type="ECO:0000313" key="9">
    <source>
        <dbReference type="Proteomes" id="UP000815698"/>
    </source>
</evidence>
<feature type="transmembrane region" description="Helical" evidence="6">
    <location>
        <begin position="461"/>
        <end position="484"/>
    </location>
</feature>
<accession>A0ABM6PQ63</accession>
<dbReference type="EMBL" id="CP023482">
    <property type="protein sequence ID" value="ATH97412.1"/>
    <property type="molecule type" value="Genomic_DNA"/>
</dbReference>
<dbReference type="InterPro" id="IPR008927">
    <property type="entry name" value="6-PGluconate_DH-like_C_sf"/>
</dbReference>
<dbReference type="SUPFAM" id="SSF48179">
    <property type="entry name" value="6-phosphogluconate dehydrogenase C-terminal domain-like"/>
    <property type="match status" value="1"/>
</dbReference>
<proteinExistence type="predicted"/>
<dbReference type="InterPro" id="IPR020846">
    <property type="entry name" value="MFS_dom"/>
</dbReference>
<dbReference type="InterPro" id="IPR050189">
    <property type="entry name" value="MFS_Efflux_Transporters"/>
</dbReference>
<dbReference type="Pfam" id="PF14833">
    <property type="entry name" value="NAD_binding_11"/>
    <property type="match status" value="1"/>
</dbReference>
<dbReference type="SUPFAM" id="SSF51735">
    <property type="entry name" value="NAD(P)-binding Rossmann-fold domains"/>
    <property type="match status" value="1"/>
</dbReference>
<feature type="transmembrane region" description="Helical" evidence="6">
    <location>
        <begin position="590"/>
        <end position="615"/>
    </location>
</feature>
<keyword evidence="4 6" id="KW-1133">Transmembrane helix</keyword>
<dbReference type="Gene3D" id="1.10.1040.10">
    <property type="entry name" value="N-(1-d-carboxylethyl)-l-norvaline Dehydrogenase, domain 2"/>
    <property type="match status" value="1"/>
</dbReference>
<feature type="transmembrane region" description="Helical" evidence="6">
    <location>
        <begin position="375"/>
        <end position="396"/>
    </location>
</feature>
<keyword evidence="5 6" id="KW-0472">Membrane</keyword>
<evidence type="ECO:0000256" key="6">
    <source>
        <dbReference type="SAM" id="Phobius"/>
    </source>
</evidence>
<dbReference type="Gene3D" id="3.40.50.720">
    <property type="entry name" value="NAD(P)-binding Rossmann-like Domain"/>
    <property type="match status" value="1"/>
</dbReference>
<dbReference type="RefSeq" id="WP_096883446.1">
    <property type="nucleotide sequence ID" value="NZ_CP023482.1"/>
</dbReference>
<evidence type="ECO:0000256" key="3">
    <source>
        <dbReference type="ARBA" id="ARBA00022692"/>
    </source>
</evidence>
<dbReference type="InterPro" id="IPR029154">
    <property type="entry name" value="HIBADH-like_NADP-bd"/>
</dbReference>
<dbReference type="PANTHER" id="PTHR43124">
    <property type="entry name" value="PURINE EFFLUX PUMP PBUE"/>
    <property type="match status" value="1"/>
</dbReference>
<evidence type="ECO:0000313" key="8">
    <source>
        <dbReference type="EMBL" id="ATH97412.1"/>
    </source>
</evidence>
<organism evidence="8 9">
    <name type="scientific">Dermabacter jinjuensis</name>
    <dbReference type="NCBI Taxonomy" id="1667168"/>
    <lineage>
        <taxon>Bacteria</taxon>
        <taxon>Bacillati</taxon>
        <taxon>Actinomycetota</taxon>
        <taxon>Actinomycetes</taxon>
        <taxon>Micrococcales</taxon>
        <taxon>Dermabacteraceae</taxon>
        <taxon>Dermabacter</taxon>
    </lineage>
</organism>
<evidence type="ECO:0000256" key="5">
    <source>
        <dbReference type="ARBA" id="ARBA00023136"/>
    </source>
</evidence>
<evidence type="ECO:0000256" key="4">
    <source>
        <dbReference type="ARBA" id="ARBA00022989"/>
    </source>
</evidence>
<keyword evidence="2" id="KW-1003">Cell membrane</keyword>
<feature type="domain" description="Major facilitator superfamily (MFS) profile" evidence="7">
    <location>
        <begin position="309"/>
        <end position="682"/>
    </location>
</feature>
<feature type="transmembrane region" description="Helical" evidence="6">
    <location>
        <begin position="433"/>
        <end position="455"/>
    </location>
</feature>
<comment type="subcellular location">
    <subcellularLocation>
        <location evidence="1">Cell membrane</location>
        <topology evidence="1">Multi-pass membrane protein</topology>
    </subcellularLocation>
</comment>
<feature type="transmembrane region" description="Helical" evidence="6">
    <location>
        <begin position="343"/>
        <end position="363"/>
    </location>
</feature>
<name>A0ABM6PQ63_9MICO</name>
<feature type="transmembrane region" description="Helical" evidence="6">
    <location>
        <begin position="540"/>
        <end position="559"/>
    </location>
</feature>
<dbReference type="SUPFAM" id="SSF103473">
    <property type="entry name" value="MFS general substrate transporter"/>
    <property type="match status" value="1"/>
</dbReference>
<gene>
    <name evidence="8" type="ORF">COP05_10265</name>
</gene>
<evidence type="ECO:0000256" key="1">
    <source>
        <dbReference type="ARBA" id="ARBA00004651"/>
    </source>
</evidence>
<keyword evidence="9" id="KW-1185">Reference proteome</keyword>
<dbReference type="Gene3D" id="1.20.1250.20">
    <property type="entry name" value="MFS general substrate transporter like domains"/>
    <property type="match status" value="1"/>
</dbReference>